<keyword evidence="3" id="KW-1185">Reference proteome</keyword>
<dbReference type="Proteomes" id="UP000825381">
    <property type="component" value="Chromosome"/>
</dbReference>
<gene>
    <name evidence="2" type="ORF">K1I41_11555</name>
</gene>
<dbReference type="EMBL" id="CP080429">
    <property type="protein sequence ID" value="QYJ68147.1"/>
    <property type="molecule type" value="Genomic_DNA"/>
</dbReference>
<evidence type="ECO:0000313" key="3">
    <source>
        <dbReference type="Proteomes" id="UP000825381"/>
    </source>
</evidence>
<keyword evidence="1" id="KW-0732">Signal</keyword>
<organism evidence="2 3">
    <name type="scientific">Flavobacterium litorale</name>
    <dbReference type="NCBI Taxonomy" id="2856519"/>
    <lineage>
        <taxon>Bacteria</taxon>
        <taxon>Pseudomonadati</taxon>
        <taxon>Bacteroidota</taxon>
        <taxon>Flavobacteriia</taxon>
        <taxon>Flavobacteriales</taxon>
        <taxon>Flavobacteriaceae</taxon>
        <taxon>Flavobacterium</taxon>
    </lineage>
</organism>
<sequence length="224" mass="26004">MKKQILLLFLFLSGLMYSQTPEFTAPDYELIEKNVNTEKSPLNFETLFERYTKADTTMTLQEKRHLYYGYSFQEEYSPYSRSPAEKKLREVLQKENADKSDLEKIITYTDTILAQYPFSLRMKEYRMYSFSELGKPLELEKEKAQASIIIDAILSTGDGTTEETCFYVITTANEYEIINLLGFSFGGSQSLIGGRYDYLTVAENPYELGGFYFDITRSLHSLKF</sequence>
<dbReference type="RefSeq" id="WP_220640491.1">
    <property type="nucleotide sequence ID" value="NZ_CP080429.1"/>
</dbReference>
<feature type="chain" id="PRO_5045305196" evidence="1">
    <location>
        <begin position="19"/>
        <end position="224"/>
    </location>
</feature>
<protein>
    <submittedName>
        <fullName evidence="2">DUF4919 domain-containing protein</fullName>
    </submittedName>
</protein>
<dbReference type="Pfam" id="PF16266">
    <property type="entry name" value="DUF4919"/>
    <property type="match status" value="1"/>
</dbReference>
<dbReference type="InterPro" id="IPR032578">
    <property type="entry name" value="DUF4919"/>
</dbReference>
<reference evidence="2 3" key="1">
    <citation type="submission" date="2021-07" db="EMBL/GenBank/DDBJ databases">
        <title>Flavobacterium WSW3-B6 sp.nov, isolated from seaweed.</title>
        <authorList>
            <person name="Muhammad N."/>
            <person name="Ho H."/>
            <person name="Lee Y.-J."/>
            <person name="Nguyen T."/>
            <person name="Ho J."/>
            <person name="Kim S.-G."/>
        </authorList>
    </citation>
    <scope>NUCLEOTIDE SEQUENCE [LARGE SCALE GENOMIC DNA]</scope>
    <source>
        <strain evidence="2 3">WSW3-B6</strain>
    </source>
</reference>
<accession>A0ABX8V6M7</accession>
<name>A0ABX8V6M7_9FLAO</name>
<proteinExistence type="predicted"/>
<evidence type="ECO:0000256" key="1">
    <source>
        <dbReference type="SAM" id="SignalP"/>
    </source>
</evidence>
<feature type="signal peptide" evidence="1">
    <location>
        <begin position="1"/>
        <end position="18"/>
    </location>
</feature>
<evidence type="ECO:0000313" key="2">
    <source>
        <dbReference type="EMBL" id="QYJ68147.1"/>
    </source>
</evidence>